<evidence type="ECO:0000256" key="16">
    <source>
        <dbReference type="ARBA" id="ARBA00023204"/>
    </source>
</evidence>
<keyword evidence="24" id="KW-1185">Reference proteome</keyword>
<name>A0ABW0IVF0_9HYPH</name>
<evidence type="ECO:0000256" key="10">
    <source>
        <dbReference type="ARBA" id="ARBA00022801"/>
    </source>
</evidence>
<keyword evidence="18" id="KW-0511">Multifunctional enzyme</keyword>
<keyword evidence="14" id="KW-0238">DNA-binding</keyword>
<keyword evidence="9" id="KW-0227">DNA damage</keyword>
<dbReference type="CDD" id="cd07906">
    <property type="entry name" value="Adenylation_DNA_ligase_LigD_LigC"/>
    <property type="match status" value="1"/>
</dbReference>
<evidence type="ECO:0000256" key="19">
    <source>
        <dbReference type="ARBA" id="ARBA00029943"/>
    </source>
</evidence>
<evidence type="ECO:0000256" key="6">
    <source>
        <dbReference type="ARBA" id="ARBA00022722"/>
    </source>
</evidence>
<dbReference type="InterPro" id="IPR033651">
    <property type="entry name" value="PaeLigD_Pol-like"/>
</dbReference>
<evidence type="ECO:0000256" key="1">
    <source>
        <dbReference type="ARBA" id="ARBA00001936"/>
    </source>
</evidence>
<keyword evidence="15" id="KW-0233">DNA recombination</keyword>
<reference evidence="24" key="1">
    <citation type="journal article" date="2019" name="Int. J. Syst. Evol. Microbiol.">
        <title>The Global Catalogue of Microorganisms (GCM) 10K type strain sequencing project: providing services to taxonomists for standard genome sequencing and annotation.</title>
        <authorList>
            <consortium name="The Broad Institute Genomics Platform"/>
            <consortium name="The Broad Institute Genome Sequencing Center for Infectious Disease"/>
            <person name="Wu L."/>
            <person name="Ma J."/>
        </authorList>
    </citation>
    <scope>NUCLEOTIDE SEQUENCE [LARGE SCALE GENOMIC DNA]</scope>
    <source>
        <strain evidence="24">NCAIM B.01391</strain>
    </source>
</reference>
<dbReference type="NCBIfam" id="NF004628">
    <property type="entry name" value="PRK05972.1"/>
    <property type="match status" value="1"/>
</dbReference>
<dbReference type="InterPro" id="IPR014146">
    <property type="entry name" value="LigD_ligase_dom"/>
</dbReference>
<dbReference type="Pfam" id="PF01068">
    <property type="entry name" value="DNA_ligase_A_M"/>
    <property type="match status" value="1"/>
</dbReference>
<evidence type="ECO:0000256" key="17">
    <source>
        <dbReference type="ARBA" id="ARBA00023211"/>
    </source>
</evidence>
<dbReference type="Pfam" id="PF21686">
    <property type="entry name" value="LigD_Prim-Pol"/>
    <property type="match status" value="1"/>
</dbReference>
<dbReference type="SUPFAM" id="SSF56091">
    <property type="entry name" value="DNA ligase/mRNA capping enzyme, catalytic domain"/>
    <property type="match status" value="1"/>
</dbReference>
<keyword evidence="11" id="KW-0269">Exonuclease</keyword>
<dbReference type="NCBIfam" id="TIGR02776">
    <property type="entry name" value="NHEJ_ligase_prk"/>
    <property type="match status" value="1"/>
</dbReference>
<dbReference type="NCBIfam" id="TIGR02779">
    <property type="entry name" value="NHEJ_ligase_lig"/>
    <property type="match status" value="1"/>
</dbReference>
<keyword evidence="12" id="KW-0067">ATP-binding</keyword>
<dbReference type="InterPro" id="IPR014144">
    <property type="entry name" value="LigD_PE_domain"/>
</dbReference>
<feature type="compositionally biased region" description="Basic and acidic residues" evidence="21">
    <location>
        <begin position="824"/>
        <end position="833"/>
    </location>
</feature>
<keyword evidence="13" id="KW-0239">DNA-directed DNA polymerase</keyword>
<feature type="region of interest" description="Disordered" evidence="21">
    <location>
        <begin position="176"/>
        <end position="238"/>
    </location>
</feature>
<evidence type="ECO:0000256" key="4">
    <source>
        <dbReference type="ARBA" id="ARBA00022679"/>
    </source>
</evidence>
<dbReference type="Pfam" id="PF04679">
    <property type="entry name" value="DNA_ligase_A_C"/>
    <property type="match status" value="1"/>
</dbReference>
<evidence type="ECO:0000256" key="9">
    <source>
        <dbReference type="ARBA" id="ARBA00022763"/>
    </source>
</evidence>
<dbReference type="Proteomes" id="UP001596053">
    <property type="component" value="Unassembled WGS sequence"/>
</dbReference>
<dbReference type="PROSITE" id="PS50160">
    <property type="entry name" value="DNA_LIGASE_A3"/>
    <property type="match status" value="1"/>
</dbReference>
<keyword evidence="16" id="KW-0234">DNA repair</keyword>
<keyword evidence="7" id="KW-0479">Metal-binding</keyword>
<dbReference type="Gene3D" id="3.90.920.10">
    <property type="entry name" value="DNA primase, PRIM domain"/>
    <property type="match status" value="1"/>
</dbReference>
<protein>
    <recommendedName>
        <fullName evidence="2">DNA ligase (ATP)</fullName>
        <ecNumber evidence="2">6.5.1.1</ecNumber>
    </recommendedName>
    <alternativeName>
        <fullName evidence="19">NHEJ DNA polymerase</fullName>
    </alternativeName>
</protein>
<evidence type="ECO:0000313" key="24">
    <source>
        <dbReference type="Proteomes" id="UP001596053"/>
    </source>
</evidence>
<dbReference type="NCBIfam" id="TIGR02777">
    <property type="entry name" value="LigD_PE_dom"/>
    <property type="match status" value="1"/>
</dbReference>
<keyword evidence="6" id="KW-0540">Nuclease</keyword>
<feature type="region of interest" description="Disordered" evidence="21">
    <location>
        <begin position="543"/>
        <end position="576"/>
    </location>
</feature>
<evidence type="ECO:0000256" key="2">
    <source>
        <dbReference type="ARBA" id="ARBA00012727"/>
    </source>
</evidence>
<keyword evidence="5" id="KW-0548">Nucleotidyltransferase</keyword>
<evidence type="ECO:0000256" key="12">
    <source>
        <dbReference type="ARBA" id="ARBA00022840"/>
    </source>
</evidence>
<dbReference type="CDD" id="cd07971">
    <property type="entry name" value="OBF_DNA_ligase_LigD"/>
    <property type="match status" value="1"/>
</dbReference>
<keyword evidence="3 23" id="KW-0436">Ligase</keyword>
<dbReference type="CDD" id="cd04862">
    <property type="entry name" value="PaeLigD_Pol_like"/>
    <property type="match status" value="1"/>
</dbReference>
<evidence type="ECO:0000256" key="14">
    <source>
        <dbReference type="ARBA" id="ARBA00023125"/>
    </source>
</evidence>
<evidence type="ECO:0000256" key="7">
    <source>
        <dbReference type="ARBA" id="ARBA00022723"/>
    </source>
</evidence>
<evidence type="ECO:0000259" key="22">
    <source>
        <dbReference type="PROSITE" id="PS50160"/>
    </source>
</evidence>
<feature type="compositionally biased region" description="Low complexity" evidence="21">
    <location>
        <begin position="215"/>
        <end position="229"/>
    </location>
</feature>
<dbReference type="InterPro" id="IPR012340">
    <property type="entry name" value="NA-bd_OB-fold"/>
</dbReference>
<evidence type="ECO:0000256" key="5">
    <source>
        <dbReference type="ARBA" id="ARBA00022695"/>
    </source>
</evidence>
<dbReference type="GO" id="GO:0003910">
    <property type="term" value="F:DNA ligase (ATP) activity"/>
    <property type="evidence" value="ECO:0007669"/>
    <property type="project" value="UniProtKB-EC"/>
</dbReference>
<evidence type="ECO:0000256" key="11">
    <source>
        <dbReference type="ARBA" id="ARBA00022839"/>
    </source>
</evidence>
<comment type="catalytic activity">
    <reaction evidence="20">
        <text>ATP + (deoxyribonucleotide)n-3'-hydroxyl + 5'-phospho-(deoxyribonucleotide)m = (deoxyribonucleotide)n+m + AMP + diphosphate.</text>
        <dbReference type="EC" id="6.5.1.1"/>
    </reaction>
</comment>
<evidence type="ECO:0000313" key="23">
    <source>
        <dbReference type="EMBL" id="MFC5421616.1"/>
    </source>
</evidence>
<dbReference type="InterPro" id="IPR012310">
    <property type="entry name" value="DNA_ligase_ATP-dep_cent"/>
</dbReference>
<dbReference type="InterPro" id="IPR014143">
    <property type="entry name" value="NHEJ_ligase_prk"/>
</dbReference>
<proteinExistence type="predicted"/>
<keyword evidence="10" id="KW-0378">Hydrolase</keyword>
<dbReference type="Gene3D" id="3.30.470.30">
    <property type="entry name" value="DNA ligase/mRNA capping enzyme"/>
    <property type="match status" value="1"/>
</dbReference>
<dbReference type="Gene3D" id="2.40.50.140">
    <property type="entry name" value="Nucleic acid-binding proteins"/>
    <property type="match status" value="1"/>
</dbReference>
<evidence type="ECO:0000256" key="13">
    <source>
        <dbReference type="ARBA" id="ARBA00022932"/>
    </source>
</evidence>
<evidence type="ECO:0000256" key="18">
    <source>
        <dbReference type="ARBA" id="ARBA00023268"/>
    </source>
</evidence>
<organism evidence="23 24">
    <name type="scientific">Bosea eneae</name>
    <dbReference type="NCBI Taxonomy" id="151454"/>
    <lineage>
        <taxon>Bacteria</taxon>
        <taxon>Pseudomonadati</taxon>
        <taxon>Pseudomonadota</taxon>
        <taxon>Alphaproteobacteria</taxon>
        <taxon>Hyphomicrobiales</taxon>
        <taxon>Boseaceae</taxon>
        <taxon>Bosea</taxon>
    </lineage>
</organism>
<evidence type="ECO:0000256" key="21">
    <source>
        <dbReference type="SAM" id="MobiDB-lite"/>
    </source>
</evidence>
<dbReference type="SUPFAM" id="SSF50249">
    <property type="entry name" value="Nucleic acid-binding proteins"/>
    <property type="match status" value="1"/>
</dbReference>
<feature type="domain" description="ATP-dependent DNA ligase family profile" evidence="22">
    <location>
        <begin position="335"/>
        <end position="462"/>
    </location>
</feature>
<feature type="region of interest" description="Disordered" evidence="21">
    <location>
        <begin position="824"/>
        <end position="849"/>
    </location>
</feature>
<dbReference type="InterPro" id="IPR012309">
    <property type="entry name" value="DNA_ligase_ATP-dep_C"/>
</dbReference>
<keyword evidence="8" id="KW-0547">Nucleotide-binding</keyword>
<gene>
    <name evidence="23" type="primary">ligD</name>
    <name evidence="23" type="ORF">ACFPOB_18835</name>
</gene>
<dbReference type="EC" id="6.5.1.1" evidence="2"/>
<feature type="compositionally biased region" description="Basic residues" evidence="21">
    <location>
        <begin position="557"/>
        <end position="566"/>
    </location>
</feature>
<feature type="compositionally biased region" description="Basic and acidic residues" evidence="21">
    <location>
        <begin position="543"/>
        <end position="556"/>
    </location>
</feature>
<dbReference type="InterPro" id="IPR014145">
    <property type="entry name" value="LigD_pol_dom"/>
</dbReference>
<keyword evidence="4" id="KW-0808">Transferase</keyword>
<evidence type="ECO:0000256" key="20">
    <source>
        <dbReference type="ARBA" id="ARBA00034003"/>
    </source>
</evidence>
<sequence length="849" mass="93593">MTNLDLYRSKRDFSRTREPKGAAARRRKAAAAGGAFVIHKHAARRLHYDLRLEHGGVLWSWAVTRGPSLDPAEKRLAVHVEDHPLEYGAFEGTIPEGEYGAGSVVIWDEGKWIPEGDPVRGMEKGHLAFALEGHKLGGRWHLVRLKPRRGEKRDNWLLIKVDDDFARDDEDILEAAPDSVKSGKSVEEVGDDPAGDVWSTDEKPATGRRPKAAKAKAAAAKPAKTKPAGRSAKTDSEPLPRFVEPCLATLQEKPPAGDAWLHEVKFDGYRLQARISAGKVKLLTRTGLDWTERFGERIGNALAALPCEAALIDGEVVALGENGISSFSALQAALSEEKTANLVFFAFDLLHLDGENLQREPLLARKERLEELLQAAGPETPLRYSEHFTEPGQTMLRHACRMGLEGVISKRAEAPYRSGRGRDWIKSKCTQRQEFVIAGYVPSKASRNQLGSLVLGYHEGDELKPAGRVGTGFTRSSAAALKKKLDAVAAKAPPFAGKPGREHGIVWVRPELVAEIAFGSWTASKTLRHASFLGLREDKPAEAVVEEKPAKPEPKKVQRTTKARRKAGPETTVTLSNPDKPLWPDIGFTKQDLLDYYASVWERMAPFVIERPLSLLRAPDGVGGQVFFQKHAGAGLHKSVLRMKDKDGEELLFIRDFDGLAALVQLGTVEVHVWGAKVDAVETPDQVIFDLDPDQGVPIERVREAALTVRERLDELGFESFLKTSGGKGFHVVLPLRPKADWDEVKGFARDFAKAMEQAEPKLYTATLSKKARKGRIFIDYLRNGRGSTAIAPFSTRARPGAAVAMPVAWELLEKDLAPDAYKAPEIETKGPPDDAWGAFFKPKRSLKR</sequence>
<comment type="caution">
    <text evidence="23">The sequence shown here is derived from an EMBL/GenBank/DDBJ whole genome shotgun (WGS) entry which is preliminary data.</text>
</comment>
<dbReference type="EMBL" id="JBHSLW010000030">
    <property type="protein sequence ID" value="MFC5421616.1"/>
    <property type="molecule type" value="Genomic_DNA"/>
</dbReference>
<keyword evidence="17" id="KW-0464">Manganese</keyword>
<dbReference type="PANTHER" id="PTHR42705:SF2">
    <property type="entry name" value="BIFUNCTIONAL NON-HOMOLOGOUS END JOINING PROTEIN LIGD"/>
    <property type="match status" value="1"/>
</dbReference>
<dbReference type="NCBIfam" id="TIGR02778">
    <property type="entry name" value="ligD_pol"/>
    <property type="match status" value="1"/>
</dbReference>
<evidence type="ECO:0000256" key="15">
    <source>
        <dbReference type="ARBA" id="ARBA00023172"/>
    </source>
</evidence>
<dbReference type="PANTHER" id="PTHR42705">
    <property type="entry name" value="BIFUNCTIONAL NON-HOMOLOGOUS END JOINING PROTEIN LIGD"/>
    <property type="match status" value="1"/>
</dbReference>
<dbReference type="InterPro" id="IPR052171">
    <property type="entry name" value="NHEJ_LigD"/>
</dbReference>
<evidence type="ECO:0000256" key="3">
    <source>
        <dbReference type="ARBA" id="ARBA00022598"/>
    </source>
</evidence>
<dbReference type="Pfam" id="PF13298">
    <property type="entry name" value="LigD_N"/>
    <property type="match status" value="1"/>
</dbReference>
<evidence type="ECO:0000256" key="8">
    <source>
        <dbReference type="ARBA" id="ARBA00022741"/>
    </source>
</evidence>
<dbReference type="Gene3D" id="3.30.1490.70">
    <property type="match status" value="1"/>
</dbReference>
<comment type="cofactor">
    <cofactor evidence="1">
        <name>Mn(2+)</name>
        <dbReference type="ChEBI" id="CHEBI:29035"/>
    </cofactor>
</comment>
<dbReference type="RefSeq" id="WP_377799898.1">
    <property type="nucleotide sequence ID" value="NZ_JBHSLW010000030.1"/>
</dbReference>
<accession>A0ABW0IVF0</accession>